<reference evidence="6" key="1">
    <citation type="journal article" date="2015" name="PeerJ">
        <title>First genomic representation of candidate bacterial phylum KSB3 points to enhanced environmental sensing as a trigger of wastewater bulking.</title>
        <authorList>
            <person name="Sekiguchi Y."/>
            <person name="Ohashi A."/>
            <person name="Parks D.H."/>
            <person name="Yamauchi T."/>
            <person name="Tyson G.W."/>
            <person name="Hugenholtz P."/>
        </authorList>
    </citation>
    <scope>NUCLEOTIDE SEQUENCE [LARGE SCALE GENOMIC DNA]</scope>
</reference>
<feature type="transmembrane region" description="Helical" evidence="4">
    <location>
        <begin position="7"/>
        <end position="32"/>
    </location>
</feature>
<keyword evidence="7" id="KW-1185">Reference proteome</keyword>
<keyword evidence="1 3" id="KW-0807">Transducer</keyword>
<keyword evidence="4" id="KW-0472">Membrane</keyword>
<dbReference type="AlphaFoldDB" id="A0A081BNM5"/>
<dbReference type="PANTHER" id="PTHR32089:SF112">
    <property type="entry name" value="LYSOZYME-LIKE PROTEIN-RELATED"/>
    <property type="match status" value="1"/>
</dbReference>
<evidence type="ECO:0000313" key="6">
    <source>
        <dbReference type="EMBL" id="GAK51991.1"/>
    </source>
</evidence>
<protein>
    <submittedName>
        <fullName evidence="6">Methyl-accepting chemotaxis sensory transducer with Pas/Pac sensor</fullName>
    </submittedName>
</protein>
<evidence type="ECO:0000256" key="1">
    <source>
        <dbReference type="ARBA" id="ARBA00023224"/>
    </source>
</evidence>
<comment type="similarity">
    <text evidence="2">Belongs to the methyl-accepting chemotaxis (MCP) protein family.</text>
</comment>
<dbReference type="GO" id="GO:0004888">
    <property type="term" value="F:transmembrane signaling receptor activity"/>
    <property type="evidence" value="ECO:0007669"/>
    <property type="project" value="InterPro"/>
</dbReference>
<gene>
    <name evidence="6" type="ORF">U14_03237</name>
</gene>
<sequence>MKMQQRVYIGALMAGLCPGLLMAILTLIWYAHLDTAQQLEHRALWAQLWQRYHFIWLIGGVGIVVSVALISWMVAHRIEKTRRAFALVCASIAQGNLAAARRQLFEKTSSAKAERSISRGRATEGRDALLPAHGEFPMLLQMLERLENMARHLRQLSEGKLPDNTFSSAADADEFGQIFGDLVRYFQQMVSIANALADGNFRQELAIRDEHDLLGNAMRRLSELRNVLAEIMTESGQFWDASENLKAISKDMAEDSRQAAQNVKLVSETSAQINQLVNNIAVATEQLSGSSREISQNTHNIAEIITAAVQKTDGVTQIITQLETQSREIGEITQMITAITQQTNLLALNAAIEAARAGETGRGFAVVANEVKELAREIAVSADDITRKIGAIQQGSRGAVAAMLDVTNITDEIYRVMRQIASAVEQQTTTTNTISHEIAYAASGTNEVSTAIGEVANAVQNTSDQAVLILMAADELGLLANQLHGLLERFAL</sequence>
<dbReference type="EMBL" id="DF820458">
    <property type="protein sequence ID" value="GAK51991.1"/>
    <property type="molecule type" value="Genomic_DNA"/>
</dbReference>
<dbReference type="PANTHER" id="PTHR32089">
    <property type="entry name" value="METHYL-ACCEPTING CHEMOTAXIS PROTEIN MCPB"/>
    <property type="match status" value="1"/>
</dbReference>
<dbReference type="PRINTS" id="PR00260">
    <property type="entry name" value="CHEMTRNSDUCR"/>
</dbReference>
<keyword evidence="4" id="KW-1133">Transmembrane helix</keyword>
<dbReference type="HOGENOM" id="CLU_000445_107_27_0"/>
<dbReference type="SMART" id="SM00283">
    <property type="entry name" value="MA"/>
    <property type="match status" value="1"/>
</dbReference>
<evidence type="ECO:0000256" key="3">
    <source>
        <dbReference type="PROSITE-ProRule" id="PRU00284"/>
    </source>
</evidence>
<evidence type="ECO:0000259" key="5">
    <source>
        <dbReference type="PROSITE" id="PS50111"/>
    </source>
</evidence>
<organism evidence="6">
    <name type="scientific">Candidatus Moduliflexus flocculans</name>
    <dbReference type="NCBI Taxonomy" id="1499966"/>
    <lineage>
        <taxon>Bacteria</taxon>
        <taxon>Candidatus Moduliflexota</taxon>
        <taxon>Candidatus Moduliflexia</taxon>
        <taxon>Candidatus Moduliflexales</taxon>
        <taxon>Candidatus Moduliflexaceae</taxon>
    </lineage>
</organism>
<dbReference type="GO" id="GO:0006935">
    <property type="term" value="P:chemotaxis"/>
    <property type="evidence" value="ECO:0007669"/>
    <property type="project" value="InterPro"/>
</dbReference>
<dbReference type="SUPFAM" id="SSF58104">
    <property type="entry name" value="Methyl-accepting chemotaxis protein (MCP) signaling domain"/>
    <property type="match status" value="1"/>
</dbReference>
<dbReference type="STRING" id="1499966.U14_03237"/>
<proteinExistence type="inferred from homology"/>
<name>A0A081BNM5_9BACT</name>
<dbReference type="Proteomes" id="UP000030700">
    <property type="component" value="Unassembled WGS sequence"/>
</dbReference>
<dbReference type="PROSITE" id="PS50111">
    <property type="entry name" value="CHEMOTAXIS_TRANSDUC_2"/>
    <property type="match status" value="1"/>
</dbReference>
<evidence type="ECO:0000313" key="7">
    <source>
        <dbReference type="Proteomes" id="UP000030700"/>
    </source>
</evidence>
<keyword evidence="4" id="KW-0812">Transmembrane</keyword>
<dbReference type="InterPro" id="IPR004090">
    <property type="entry name" value="Chemotax_Me-accpt_rcpt"/>
</dbReference>
<dbReference type="Pfam" id="PF00015">
    <property type="entry name" value="MCPsignal"/>
    <property type="match status" value="1"/>
</dbReference>
<feature type="domain" description="Methyl-accepting transducer" evidence="5">
    <location>
        <begin position="234"/>
        <end position="463"/>
    </location>
</feature>
<evidence type="ECO:0000256" key="2">
    <source>
        <dbReference type="ARBA" id="ARBA00029447"/>
    </source>
</evidence>
<dbReference type="Gene3D" id="1.10.287.950">
    <property type="entry name" value="Methyl-accepting chemotaxis protein"/>
    <property type="match status" value="1"/>
</dbReference>
<accession>A0A081BNM5</accession>
<feature type="transmembrane region" description="Helical" evidence="4">
    <location>
        <begin position="52"/>
        <end position="75"/>
    </location>
</feature>
<dbReference type="GO" id="GO:0016020">
    <property type="term" value="C:membrane"/>
    <property type="evidence" value="ECO:0007669"/>
    <property type="project" value="InterPro"/>
</dbReference>
<evidence type="ECO:0000256" key="4">
    <source>
        <dbReference type="SAM" id="Phobius"/>
    </source>
</evidence>
<dbReference type="GO" id="GO:0007165">
    <property type="term" value="P:signal transduction"/>
    <property type="evidence" value="ECO:0007669"/>
    <property type="project" value="UniProtKB-KW"/>
</dbReference>
<dbReference type="InterPro" id="IPR004089">
    <property type="entry name" value="MCPsignal_dom"/>
</dbReference>